<accession>A0A075I825</accession>
<evidence type="ECO:0000256" key="2">
    <source>
        <dbReference type="ARBA" id="ARBA00022705"/>
    </source>
</evidence>
<dbReference type="EMBL" id="KF901248">
    <property type="protein sequence ID" value="AIF24005.1"/>
    <property type="molecule type" value="Genomic_DNA"/>
</dbReference>
<reference evidence="8" key="1">
    <citation type="journal article" date="2014" name="Genome Biol. Evol.">
        <title>Pangenome evidence for extensive interdomain horizontal transfer affecting lineage core and shell genes in uncultured planktonic thaumarchaeota and euryarchaeota.</title>
        <authorList>
            <person name="Deschamps P."/>
            <person name="Zivanovic Y."/>
            <person name="Moreira D."/>
            <person name="Rodriguez-Valera F."/>
            <person name="Lopez-Garcia P."/>
        </authorList>
    </citation>
    <scope>NUCLEOTIDE SEQUENCE</scope>
</reference>
<evidence type="ECO:0000313" key="8">
    <source>
        <dbReference type="EMBL" id="AIF24005.1"/>
    </source>
</evidence>
<dbReference type="GO" id="GO:0017116">
    <property type="term" value="F:single-stranded DNA helicase activity"/>
    <property type="evidence" value="ECO:0007669"/>
    <property type="project" value="TreeGrafter"/>
</dbReference>
<evidence type="ECO:0000256" key="6">
    <source>
        <dbReference type="RuleBase" id="RU004070"/>
    </source>
</evidence>
<gene>
    <name evidence="8" type="primary">cdc21</name>
    <name evidence="8" type="synonym">mcm</name>
</gene>
<dbReference type="InterPro" id="IPR041562">
    <property type="entry name" value="MCM_lid"/>
</dbReference>
<feature type="domain" description="MCM C-terminal AAA(+) ATPase" evidence="7">
    <location>
        <begin position="1"/>
        <end position="136"/>
    </location>
</feature>
<dbReference type="GO" id="GO:0006260">
    <property type="term" value="P:DNA replication"/>
    <property type="evidence" value="ECO:0007669"/>
    <property type="project" value="UniProtKB-KW"/>
</dbReference>
<keyword evidence="8" id="KW-0378">Hydrolase</keyword>
<dbReference type="Gene3D" id="1.10.10.10">
    <property type="entry name" value="Winged helix-like DNA-binding domain superfamily/Winged helix DNA-binding domain"/>
    <property type="match status" value="1"/>
</dbReference>
<dbReference type="SMART" id="SM00350">
    <property type="entry name" value="MCM"/>
    <property type="match status" value="1"/>
</dbReference>
<dbReference type="PRINTS" id="PR01657">
    <property type="entry name" value="MCMFAMILY"/>
</dbReference>
<organism evidence="8">
    <name type="scientific">uncultured marine group II/III euryarchaeote SAT1000_23_B11</name>
    <dbReference type="NCBI Taxonomy" id="1456568"/>
    <lineage>
        <taxon>Archaea</taxon>
        <taxon>Methanobacteriati</taxon>
        <taxon>Methanobacteriota</taxon>
        <taxon>environmental samples</taxon>
    </lineage>
</organism>
<dbReference type="GO" id="GO:0005524">
    <property type="term" value="F:ATP binding"/>
    <property type="evidence" value="ECO:0007669"/>
    <property type="project" value="UniProtKB-KW"/>
</dbReference>
<dbReference type="InterPro" id="IPR001208">
    <property type="entry name" value="MCM_dom"/>
</dbReference>
<evidence type="ECO:0000256" key="3">
    <source>
        <dbReference type="ARBA" id="ARBA00022741"/>
    </source>
</evidence>
<proteinExistence type="inferred from homology"/>
<dbReference type="Pfam" id="PF17855">
    <property type="entry name" value="MCM_lid"/>
    <property type="match status" value="1"/>
</dbReference>
<dbReference type="SUPFAM" id="SSF52540">
    <property type="entry name" value="P-loop containing nucleoside triphosphate hydrolases"/>
    <property type="match status" value="1"/>
</dbReference>
<keyword evidence="2" id="KW-0235">DNA replication</keyword>
<dbReference type="InterPro" id="IPR027417">
    <property type="entry name" value="P-loop_NTPase"/>
</dbReference>
<dbReference type="PANTHER" id="PTHR11630">
    <property type="entry name" value="DNA REPLICATION LICENSING FACTOR MCM FAMILY MEMBER"/>
    <property type="match status" value="1"/>
</dbReference>
<evidence type="ECO:0000256" key="4">
    <source>
        <dbReference type="ARBA" id="ARBA00022840"/>
    </source>
</evidence>
<comment type="similarity">
    <text evidence="1 6">Belongs to the MCM family.</text>
</comment>
<keyword evidence="5 6" id="KW-0238">DNA-binding</keyword>
<dbReference type="GO" id="GO:0042555">
    <property type="term" value="C:MCM complex"/>
    <property type="evidence" value="ECO:0007669"/>
    <property type="project" value="TreeGrafter"/>
</dbReference>
<evidence type="ECO:0000256" key="5">
    <source>
        <dbReference type="ARBA" id="ARBA00023125"/>
    </source>
</evidence>
<dbReference type="Gene3D" id="3.40.50.300">
    <property type="entry name" value="P-loop containing nucleotide triphosphate hydrolases"/>
    <property type="match status" value="1"/>
</dbReference>
<keyword evidence="4 6" id="KW-0067">ATP-binding</keyword>
<dbReference type="AlphaFoldDB" id="A0A075I825"/>
<sequence length="354" mass="39674">MSGAGLTAAAVRDAFGDGRFALEAGILPLSDRGLAAIDEFDKISEDDRRTMHPAMEQQQIHVAKGGITATLPARCAILAAANPKDGRFSKRGPNQSVMRSYNETGLPPPLASRFDIIWMIRDEIRVEDDERIARHMLKIRTEGVSESKIEESLELNPMEGQKDQIFATGVDDIEHLTLEFLRKFIAYAKRNIHPDLNKDARAKLLGYYTDERQSFGREDQMGESEVIPITPRALEALIRLTEAHARMHLREVATADDADVALAVFRHWREESGIEDESELYSGVSTRVRNANAVVRQLVRDICVERDGKANLDEIYSRAASTNIPETTVDEVLSRMRMSGELFSPTNDVYSFAR</sequence>
<keyword evidence="3 6" id="KW-0547">Nucleotide-binding</keyword>
<evidence type="ECO:0000259" key="7">
    <source>
        <dbReference type="PROSITE" id="PS50051"/>
    </source>
</evidence>
<dbReference type="PANTHER" id="PTHR11630:SF66">
    <property type="entry name" value="DNA REPLICATION LICENSING FACTOR MCM4"/>
    <property type="match status" value="1"/>
</dbReference>
<dbReference type="Pfam" id="PF00493">
    <property type="entry name" value="MCM"/>
    <property type="match status" value="1"/>
</dbReference>
<evidence type="ECO:0000256" key="1">
    <source>
        <dbReference type="ARBA" id="ARBA00008010"/>
    </source>
</evidence>
<name>A0A075I825_9EURY</name>
<dbReference type="InterPro" id="IPR031327">
    <property type="entry name" value="MCM"/>
</dbReference>
<protein>
    <submittedName>
        <fullName evidence="8">Replicative DNA helicase (Mcm, cdc21)</fullName>
    </submittedName>
</protein>
<dbReference type="PROSITE" id="PS50051">
    <property type="entry name" value="MCM_2"/>
    <property type="match status" value="1"/>
</dbReference>
<keyword evidence="8" id="KW-0347">Helicase</keyword>
<dbReference type="InterPro" id="IPR036388">
    <property type="entry name" value="WH-like_DNA-bd_sf"/>
</dbReference>
<dbReference type="GO" id="GO:0003697">
    <property type="term" value="F:single-stranded DNA binding"/>
    <property type="evidence" value="ECO:0007669"/>
    <property type="project" value="TreeGrafter"/>
</dbReference>